<reference evidence="1 2" key="1">
    <citation type="submission" date="2017-06" db="EMBL/GenBank/DDBJ databases">
        <authorList>
            <person name="Kim H.J."/>
            <person name="Triplett B.A."/>
        </authorList>
    </citation>
    <scope>NUCLEOTIDE SEQUENCE [LARGE SCALE GENOMIC DNA]</scope>
    <source>
        <strain evidence="1 2">DSM 8800</strain>
    </source>
</reference>
<accession>A0A238VCE4</accession>
<dbReference type="Pfam" id="PF24366">
    <property type="entry name" value="DUF7522"/>
    <property type="match status" value="1"/>
</dbReference>
<dbReference type="AlphaFoldDB" id="A0A238VCE4"/>
<protein>
    <submittedName>
        <fullName evidence="1">Uncharacterized protein</fullName>
    </submittedName>
</protein>
<dbReference type="RefSeq" id="WP_089383693.1">
    <property type="nucleotide sequence ID" value="NZ_FZNQ01000002.1"/>
</dbReference>
<dbReference type="OrthoDB" id="256252at2157"/>
<organism evidence="1 2">
    <name type="scientific">Halorubrum vacuolatum</name>
    <name type="common">Natronobacterium vacuolatum</name>
    <dbReference type="NCBI Taxonomy" id="63740"/>
    <lineage>
        <taxon>Archaea</taxon>
        <taxon>Methanobacteriati</taxon>
        <taxon>Methanobacteriota</taxon>
        <taxon>Stenosarchaea group</taxon>
        <taxon>Halobacteria</taxon>
        <taxon>Halobacteriales</taxon>
        <taxon>Haloferacaceae</taxon>
        <taxon>Halorubrum</taxon>
    </lineage>
</organism>
<sequence>MTQLAETHREELCSAARTTAGDEIRSITYFTEDAVEQLYLRSDLDRTADLVGFAENERQGFQSQSLYTGTQLGKYRFTVRVFENGYLTRVIANNHGVWVTADAMDIDRFEELGAALAGVLRTFDPA</sequence>
<keyword evidence="2" id="KW-1185">Reference proteome</keyword>
<gene>
    <name evidence="1" type="ORF">SAMN06264855_102245</name>
</gene>
<name>A0A238VCE4_HALVU</name>
<evidence type="ECO:0000313" key="1">
    <source>
        <dbReference type="EMBL" id="SNR31926.1"/>
    </source>
</evidence>
<dbReference type="Proteomes" id="UP000198397">
    <property type="component" value="Unassembled WGS sequence"/>
</dbReference>
<evidence type="ECO:0000313" key="2">
    <source>
        <dbReference type="Proteomes" id="UP000198397"/>
    </source>
</evidence>
<dbReference type="EMBL" id="FZNQ01000002">
    <property type="protein sequence ID" value="SNR31926.1"/>
    <property type="molecule type" value="Genomic_DNA"/>
</dbReference>
<proteinExistence type="predicted"/>
<dbReference type="InterPro" id="IPR055944">
    <property type="entry name" value="DUF7522"/>
</dbReference>